<dbReference type="InterPro" id="IPR013783">
    <property type="entry name" value="Ig-like_fold"/>
</dbReference>
<evidence type="ECO:0000259" key="2">
    <source>
        <dbReference type="PROSITE" id="PS51166"/>
    </source>
</evidence>
<dbReference type="PROSITE" id="PS51166">
    <property type="entry name" value="CBM20"/>
    <property type="match status" value="1"/>
</dbReference>
<reference evidence="4" key="1">
    <citation type="submission" date="2016-04" db="EMBL/GenBank/DDBJ databases">
        <title>The genome sequence project of a novel Fervidobacterium isolate from a hot spring in Thailand.</title>
        <authorList>
            <person name="Gonzalez J.M."/>
            <person name="Cuecas A."/>
            <person name="Kanoksilapatham W."/>
        </authorList>
    </citation>
    <scope>NUCLEOTIDE SEQUENCE [LARGE SCALE GENOMIC DNA]</scope>
    <source>
        <strain evidence="4">FC2004</strain>
    </source>
</reference>
<dbReference type="InterPro" id="IPR032640">
    <property type="entry name" value="AMPK1_CBM"/>
</dbReference>
<dbReference type="GO" id="GO:0005975">
    <property type="term" value="P:carbohydrate metabolic process"/>
    <property type="evidence" value="ECO:0007669"/>
    <property type="project" value="InterPro"/>
</dbReference>
<dbReference type="AlphaFoldDB" id="A0A1E3G0L7"/>
<sequence length="645" mass="71715">MTNAMRLAFAVLLVFSVLAFSAVEYRDGKVIFTFKTDVKANVVYLAGTFNNWNPTAWPMKLVDGVWRYEIELKPGRYEYKYVIDGKNWKEDPEAPAFVDDGYGGKNGAFVLTPEGKILPPDGASKQAGVSTGKSYELNPKRMDTIFVDPDGYVIIRFYAKDAKYIFIAGTFNNWNDKATEVYFIEDGWWEAILELQPGIYEYKFVVDGKWITDPNAFAFVDDGFGGKNGVFEVYREGGKLKVGAPRVAITPAEKLEEVKVQGIKPGLSIVDGKVFFAVKNDRAQEAYLAGTFNSWNPTALKMKLVDGYWTASLQLSPGTYEYKYVFIIGGNQVWQEDPNAPSYKPDGYGGKNGVFKLVSKDGQLIIEGIEEQAGGLPVKGKYEFDYTFKLDQSKYLVGSSTMGKLTLRFEPVKDSFVELTYAGASISKATLKFDLGNFTLGMHYRTPWSLPVGGSSTGLVVGYKIGSIQFFGGLGHESTGLPWAFGVGYKPVEVYVGHRYFDEDNYSIVAYVELDKPIKLSFTGLYNFNNTYYLEAAFETEQFGVNAYFDGITIGLGGFLDLSGKILEIATEYDLYYGDFLISGSYELTEDLVLDAGFEISSSYGLSIGLTKFFEKASVRVGLEMGDILNPFQDSYLKISGKVSF</sequence>
<dbReference type="InterPro" id="IPR004193">
    <property type="entry name" value="Glyco_hydro_13_N"/>
</dbReference>
<dbReference type="Pfam" id="PF16561">
    <property type="entry name" value="AMPK1_CBM"/>
    <property type="match status" value="2"/>
</dbReference>
<feature type="domain" description="CBM20" evidence="2">
    <location>
        <begin position="266"/>
        <end position="357"/>
    </location>
</feature>
<dbReference type="InterPro" id="IPR002044">
    <property type="entry name" value="CBM20"/>
</dbReference>
<dbReference type="PANTHER" id="PTHR10343">
    <property type="entry name" value="5'-AMP-ACTIVATED PROTEIN KINASE , BETA SUBUNIT"/>
    <property type="match status" value="1"/>
</dbReference>
<protein>
    <submittedName>
        <fullName evidence="3">Glycoside hydrolase family 13</fullName>
    </submittedName>
</protein>
<proteinExistence type="inferred from homology"/>
<evidence type="ECO:0000256" key="1">
    <source>
        <dbReference type="ARBA" id="ARBA00010926"/>
    </source>
</evidence>
<dbReference type="Pfam" id="PF02922">
    <property type="entry name" value="CBM_48"/>
    <property type="match status" value="1"/>
</dbReference>
<dbReference type="GO" id="GO:0004553">
    <property type="term" value="F:hydrolase activity, hydrolyzing O-glycosyl compounds"/>
    <property type="evidence" value="ECO:0007669"/>
    <property type="project" value="InterPro"/>
</dbReference>
<keyword evidence="4" id="KW-1185">Reference proteome</keyword>
<name>A0A1E3G0L7_9BACT</name>
<dbReference type="RefSeq" id="WP_069293824.1">
    <property type="nucleotide sequence ID" value="NZ_CP140110.1"/>
</dbReference>
<accession>A0A1E3G0L7</accession>
<dbReference type="CDD" id="cd02859">
    <property type="entry name" value="E_set_AMPKbeta_like_N"/>
    <property type="match status" value="1"/>
</dbReference>
<dbReference type="InterPro" id="IPR050827">
    <property type="entry name" value="CRP1_MDG1_kinase"/>
</dbReference>
<dbReference type="SMART" id="SM01065">
    <property type="entry name" value="CBM_2"/>
    <property type="match status" value="3"/>
</dbReference>
<dbReference type="STRING" id="1008305.A4H02_08770"/>
<keyword evidence="3" id="KW-0378">Hydrolase</keyword>
<comment type="similarity">
    <text evidence="1">Belongs to the 5'-AMP-activated protein kinase beta subunit family.</text>
</comment>
<comment type="caution">
    <text evidence="3">The sequence shown here is derived from an EMBL/GenBank/DDBJ whole genome shotgun (WGS) entry which is preliminary data.</text>
</comment>
<evidence type="ECO:0000313" key="3">
    <source>
        <dbReference type="EMBL" id="ODN29804.1"/>
    </source>
</evidence>
<dbReference type="EMBL" id="LWAF01000019">
    <property type="protein sequence ID" value="ODN29804.1"/>
    <property type="molecule type" value="Genomic_DNA"/>
</dbReference>
<dbReference type="GO" id="GO:2001070">
    <property type="term" value="F:starch binding"/>
    <property type="evidence" value="ECO:0007669"/>
    <property type="project" value="InterPro"/>
</dbReference>
<dbReference type="Proteomes" id="UP000094570">
    <property type="component" value="Unassembled WGS sequence"/>
</dbReference>
<dbReference type="PANTHER" id="PTHR10343:SF84">
    <property type="entry name" value="5'-AMP-ACTIVATED PROTEIN KINASE SUBUNIT BETA-1"/>
    <property type="match status" value="1"/>
</dbReference>
<evidence type="ECO:0000313" key="4">
    <source>
        <dbReference type="Proteomes" id="UP000094570"/>
    </source>
</evidence>
<dbReference type="SUPFAM" id="SSF81296">
    <property type="entry name" value="E set domains"/>
    <property type="match status" value="3"/>
</dbReference>
<dbReference type="Gene3D" id="2.60.40.10">
    <property type="entry name" value="Immunoglobulins"/>
    <property type="match status" value="3"/>
</dbReference>
<dbReference type="CDD" id="cd07184">
    <property type="entry name" value="E_set_Isoamylase_like_N"/>
    <property type="match status" value="2"/>
</dbReference>
<organism evidence="3 4">
    <name type="scientific">Fervidobacterium thailandense</name>
    <dbReference type="NCBI Taxonomy" id="1008305"/>
    <lineage>
        <taxon>Bacteria</taxon>
        <taxon>Thermotogati</taxon>
        <taxon>Thermotogota</taxon>
        <taxon>Thermotogae</taxon>
        <taxon>Thermotogales</taxon>
        <taxon>Fervidobacteriaceae</taxon>
        <taxon>Fervidobacterium</taxon>
    </lineage>
</organism>
<gene>
    <name evidence="3" type="ORF">A4H02_08770</name>
</gene>
<dbReference type="InterPro" id="IPR014756">
    <property type="entry name" value="Ig_E-set"/>
</dbReference>